<dbReference type="RefSeq" id="WP_109564643.1">
    <property type="nucleotide sequence ID" value="NZ_QGDJ01000005.1"/>
</dbReference>
<dbReference type="InterPro" id="IPR002818">
    <property type="entry name" value="DJ-1/PfpI"/>
</dbReference>
<dbReference type="AlphaFoldDB" id="A0A2Y9ATM3"/>
<dbReference type="GO" id="GO:0006508">
    <property type="term" value="P:proteolysis"/>
    <property type="evidence" value="ECO:0007669"/>
    <property type="project" value="UniProtKB-KW"/>
</dbReference>
<dbReference type="Gene3D" id="3.40.50.880">
    <property type="match status" value="1"/>
</dbReference>
<dbReference type="Pfam" id="PF01965">
    <property type="entry name" value="DJ-1_PfpI"/>
    <property type="match status" value="1"/>
</dbReference>
<sequence length="185" mass="18887">MPAITDAKILILATHGFEQSELEVPLDSLRATGATVHVATPDGAAIKGWDGDGWGRAAEADLKLSDVDPAAYDALVLPGGQINPDLLRVDDDAVARVAAFHAGGKPVAAICHAPWLLIEAGLVSGREVTAYPSIHTDLRNAGARVVDRASVSDGGLITSRNPGDLEAFVAAIVAAVQGDAAAQAA</sequence>
<evidence type="ECO:0000313" key="6">
    <source>
        <dbReference type="Proteomes" id="UP000251571"/>
    </source>
</evidence>
<proteinExistence type="inferred from homology"/>
<keyword evidence="4" id="KW-0645">Protease</keyword>
<dbReference type="EMBL" id="UETC01000005">
    <property type="protein sequence ID" value="SSA46688.1"/>
    <property type="molecule type" value="Genomic_DNA"/>
</dbReference>
<dbReference type="CDD" id="cd03134">
    <property type="entry name" value="GATase1_PfpI_like"/>
    <property type="match status" value="1"/>
</dbReference>
<evidence type="ECO:0000313" key="3">
    <source>
        <dbReference type="EMBL" id="PWJ18163.1"/>
    </source>
</evidence>
<comment type="similarity">
    <text evidence="1">Belongs to the peptidase C56 family.</text>
</comment>
<dbReference type="Proteomes" id="UP000245839">
    <property type="component" value="Unassembled WGS sequence"/>
</dbReference>
<dbReference type="EMBL" id="QGDJ01000005">
    <property type="protein sequence ID" value="PWJ18163.1"/>
    <property type="molecule type" value="Genomic_DNA"/>
</dbReference>
<dbReference type="PANTHER" id="PTHR42733:SF12">
    <property type="entry name" value="PROTEINASE"/>
    <property type="match status" value="1"/>
</dbReference>
<dbReference type="OrthoDB" id="9792284at2"/>
<reference evidence="4 6" key="1">
    <citation type="submission" date="2016-10" db="EMBL/GenBank/DDBJ databases">
        <authorList>
            <person name="Cai Z."/>
        </authorList>
    </citation>
    <scope>NUCLEOTIDE SEQUENCE [LARGE SCALE GENOMIC DNA]</scope>
    <source>
        <strain evidence="4 6">DSM 25227</strain>
    </source>
</reference>
<gene>
    <name evidence="3" type="ORF">BCF38_105151</name>
    <name evidence="4" type="ORF">SAMN05421539_105151</name>
</gene>
<dbReference type="InterPro" id="IPR029062">
    <property type="entry name" value="Class_I_gatase-like"/>
</dbReference>
<dbReference type="InterPro" id="IPR006286">
    <property type="entry name" value="C56_PfpI-like"/>
</dbReference>
<organism evidence="4 6">
    <name type="scientific">Jannaschia seohaensis</name>
    <dbReference type="NCBI Taxonomy" id="475081"/>
    <lineage>
        <taxon>Bacteria</taxon>
        <taxon>Pseudomonadati</taxon>
        <taxon>Pseudomonadota</taxon>
        <taxon>Alphaproteobacteria</taxon>
        <taxon>Rhodobacterales</taxon>
        <taxon>Roseobacteraceae</taxon>
        <taxon>Jannaschia</taxon>
    </lineage>
</organism>
<name>A0A2Y9ATM3_9RHOB</name>
<dbReference type="Proteomes" id="UP000251571">
    <property type="component" value="Unassembled WGS sequence"/>
</dbReference>
<dbReference type="NCBIfam" id="TIGR01382">
    <property type="entry name" value="PfpI"/>
    <property type="match status" value="1"/>
</dbReference>
<evidence type="ECO:0000259" key="2">
    <source>
        <dbReference type="Pfam" id="PF01965"/>
    </source>
</evidence>
<dbReference type="GO" id="GO:0008233">
    <property type="term" value="F:peptidase activity"/>
    <property type="evidence" value="ECO:0007669"/>
    <property type="project" value="UniProtKB-KW"/>
</dbReference>
<reference evidence="3 5" key="2">
    <citation type="submission" date="2018-03" db="EMBL/GenBank/DDBJ databases">
        <title>Genomic Encyclopedia of Archaeal and Bacterial Type Strains, Phase II (KMG-II): from individual species to whole genera.</title>
        <authorList>
            <person name="Goeker M."/>
        </authorList>
    </citation>
    <scope>NUCLEOTIDE SEQUENCE [LARGE SCALE GENOMIC DNA]</scope>
    <source>
        <strain evidence="3 5">DSM 25227</strain>
    </source>
</reference>
<evidence type="ECO:0000256" key="1">
    <source>
        <dbReference type="ARBA" id="ARBA00008542"/>
    </source>
</evidence>
<evidence type="ECO:0000313" key="5">
    <source>
        <dbReference type="Proteomes" id="UP000245839"/>
    </source>
</evidence>
<dbReference type="PROSITE" id="PS51276">
    <property type="entry name" value="PEPTIDASE_C56_PFPI"/>
    <property type="match status" value="1"/>
</dbReference>
<dbReference type="SUPFAM" id="SSF52317">
    <property type="entry name" value="Class I glutamine amidotransferase-like"/>
    <property type="match status" value="1"/>
</dbReference>
<evidence type="ECO:0000313" key="4">
    <source>
        <dbReference type="EMBL" id="SSA46688.1"/>
    </source>
</evidence>
<keyword evidence="5" id="KW-1185">Reference proteome</keyword>
<feature type="domain" description="DJ-1/PfpI" evidence="2">
    <location>
        <begin position="8"/>
        <end position="174"/>
    </location>
</feature>
<accession>A0A2Y9ATM3</accession>
<protein>
    <submittedName>
        <fullName evidence="4">Protease I</fullName>
    </submittedName>
</protein>
<keyword evidence="4" id="KW-0378">Hydrolase</keyword>
<dbReference type="PANTHER" id="PTHR42733">
    <property type="entry name" value="DJ-1 PROTEIN"/>
    <property type="match status" value="1"/>
</dbReference>